<evidence type="ECO:0000313" key="2">
    <source>
        <dbReference type="EMBL" id="CAG8821094.1"/>
    </source>
</evidence>
<proteinExistence type="predicted"/>
<dbReference type="EMBL" id="CAJVPY010060222">
    <property type="protein sequence ID" value="CAG8821094.1"/>
    <property type="molecule type" value="Genomic_DNA"/>
</dbReference>
<feature type="region of interest" description="Disordered" evidence="1">
    <location>
        <begin position="59"/>
        <end position="121"/>
    </location>
</feature>
<comment type="caution">
    <text evidence="2">The sequence shown here is derived from an EMBL/GenBank/DDBJ whole genome shotgun (WGS) entry which is preliminary data.</text>
</comment>
<dbReference type="Proteomes" id="UP000789405">
    <property type="component" value="Unassembled WGS sequence"/>
</dbReference>
<accession>A0A9N9KBY0</accession>
<feature type="compositionally biased region" description="Basic and acidic residues" evidence="1">
    <location>
        <begin position="108"/>
        <end position="121"/>
    </location>
</feature>
<dbReference type="AlphaFoldDB" id="A0A9N9KBY0"/>
<keyword evidence="3" id="KW-1185">Reference proteome</keyword>
<evidence type="ECO:0000256" key="1">
    <source>
        <dbReference type="SAM" id="MobiDB-lite"/>
    </source>
</evidence>
<evidence type="ECO:0000313" key="3">
    <source>
        <dbReference type="Proteomes" id="UP000789405"/>
    </source>
</evidence>
<protein>
    <submittedName>
        <fullName evidence="2">10936_t:CDS:1</fullName>
    </submittedName>
</protein>
<reference evidence="2" key="1">
    <citation type="submission" date="2021-06" db="EMBL/GenBank/DDBJ databases">
        <authorList>
            <person name="Kallberg Y."/>
            <person name="Tangrot J."/>
            <person name="Rosling A."/>
        </authorList>
    </citation>
    <scope>NUCLEOTIDE SEQUENCE</scope>
    <source>
        <strain evidence="2">MA453B</strain>
    </source>
</reference>
<sequence>VEKNQLSILEQTMLTSIVITQDIKETTQKNVVYERCRGCQKKGKDHTPEREELYELRRSQVEKRERAQSSKPMMIKRTKTNPPEIKNVYANGPIYYPGKSNYNQGGESSREEIDWTKDSEK</sequence>
<name>A0A9N9KBY0_9GLOM</name>
<feature type="non-terminal residue" evidence="2">
    <location>
        <position position="121"/>
    </location>
</feature>
<organism evidence="2 3">
    <name type="scientific">Dentiscutata erythropus</name>
    <dbReference type="NCBI Taxonomy" id="1348616"/>
    <lineage>
        <taxon>Eukaryota</taxon>
        <taxon>Fungi</taxon>
        <taxon>Fungi incertae sedis</taxon>
        <taxon>Mucoromycota</taxon>
        <taxon>Glomeromycotina</taxon>
        <taxon>Glomeromycetes</taxon>
        <taxon>Diversisporales</taxon>
        <taxon>Gigasporaceae</taxon>
        <taxon>Dentiscutata</taxon>
    </lineage>
</organism>
<feature type="compositionally biased region" description="Basic and acidic residues" evidence="1">
    <location>
        <begin position="59"/>
        <end position="68"/>
    </location>
</feature>
<gene>
    <name evidence="2" type="ORF">DERYTH_LOCUS27062</name>
</gene>